<proteinExistence type="predicted"/>
<organism evidence="1 2">
    <name type="scientific">Helicocarpus griseus UAMH5409</name>
    <dbReference type="NCBI Taxonomy" id="1447875"/>
    <lineage>
        <taxon>Eukaryota</taxon>
        <taxon>Fungi</taxon>
        <taxon>Dikarya</taxon>
        <taxon>Ascomycota</taxon>
        <taxon>Pezizomycotina</taxon>
        <taxon>Eurotiomycetes</taxon>
        <taxon>Eurotiomycetidae</taxon>
        <taxon>Onygenales</taxon>
        <taxon>Ajellomycetaceae</taxon>
        <taxon>Helicocarpus</taxon>
    </lineage>
</organism>
<reference evidence="1 2" key="1">
    <citation type="submission" date="2017-10" db="EMBL/GenBank/DDBJ databases">
        <title>Comparative genomics in systemic dimorphic fungi from Ajellomycetaceae.</title>
        <authorList>
            <person name="Munoz J.F."/>
            <person name="Mcewen J.G."/>
            <person name="Clay O.K."/>
            <person name="Cuomo C.A."/>
        </authorList>
    </citation>
    <scope>NUCLEOTIDE SEQUENCE [LARGE SCALE GENOMIC DNA]</scope>
    <source>
        <strain evidence="1 2">UAMH5409</strain>
    </source>
</reference>
<gene>
    <name evidence="1" type="ORF">AJ79_04793</name>
</gene>
<dbReference type="Proteomes" id="UP000223968">
    <property type="component" value="Unassembled WGS sequence"/>
</dbReference>
<comment type="caution">
    <text evidence="1">The sequence shown here is derived from an EMBL/GenBank/DDBJ whole genome shotgun (WGS) entry which is preliminary data.</text>
</comment>
<keyword evidence="2" id="KW-1185">Reference proteome</keyword>
<evidence type="ECO:0000313" key="1">
    <source>
        <dbReference type="EMBL" id="PGH11536.1"/>
    </source>
</evidence>
<name>A0A2B7XQQ3_9EURO</name>
<dbReference type="OrthoDB" id="4147652at2759"/>
<protein>
    <submittedName>
        <fullName evidence="1">Uncharacterized protein</fullName>
    </submittedName>
</protein>
<sequence length="339" mass="38458">MSSCQQLRGSSRLIRYPSHIEALFCGQATPRPSFIKPPVTGPGNWYVGKARVGGETVTVQSQSILDDQDLQQLCDGNFPANCEGEEIRLGGLSRTNFDRIKRAFEARIQDELPVRGYVTYNAAFSTTTVLRAPPPTRIHLAAINGVERQIMAAMERALPSTFRDSFSFLIQARSPAFDSEDEEGWSKSRTESSSMKLWLDGNQNVKVALLIKFDETPQYRAPVDVTERSGEVLIHGKVFVNRTTGYYELWGRNPSTGKPEIQRKRKAFYDSAGPVVMKQPELELDFDTFFPNLRELRGSNPKIDWPAIAMRLELGHKRTATDRYLELLHRYRYESSKKT</sequence>
<dbReference type="EMBL" id="PDNB01000071">
    <property type="protein sequence ID" value="PGH11536.1"/>
    <property type="molecule type" value="Genomic_DNA"/>
</dbReference>
<dbReference type="AlphaFoldDB" id="A0A2B7XQQ3"/>
<accession>A0A2B7XQQ3</accession>
<evidence type="ECO:0000313" key="2">
    <source>
        <dbReference type="Proteomes" id="UP000223968"/>
    </source>
</evidence>